<feature type="non-terminal residue" evidence="2">
    <location>
        <position position="96"/>
    </location>
</feature>
<organism evidence="2 3">
    <name type="scientific">Trichomalopsis sarcophagae</name>
    <dbReference type="NCBI Taxonomy" id="543379"/>
    <lineage>
        <taxon>Eukaryota</taxon>
        <taxon>Metazoa</taxon>
        <taxon>Ecdysozoa</taxon>
        <taxon>Arthropoda</taxon>
        <taxon>Hexapoda</taxon>
        <taxon>Insecta</taxon>
        <taxon>Pterygota</taxon>
        <taxon>Neoptera</taxon>
        <taxon>Endopterygota</taxon>
        <taxon>Hymenoptera</taxon>
        <taxon>Apocrita</taxon>
        <taxon>Proctotrupomorpha</taxon>
        <taxon>Chalcidoidea</taxon>
        <taxon>Pteromalidae</taxon>
        <taxon>Pteromalinae</taxon>
        <taxon>Trichomalopsis</taxon>
    </lineage>
</organism>
<comment type="caution">
    <text evidence="2">The sequence shown here is derived from an EMBL/GenBank/DDBJ whole genome shotgun (WGS) entry which is preliminary data.</text>
</comment>
<reference evidence="2 3" key="1">
    <citation type="journal article" date="2017" name="Curr. Biol.">
        <title>The Evolution of Venom by Co-option of Single-Copy Genes.</title>
        <authorList>
            <person name="Martinson E.O."/>
            <person name="Mrinalini"/>
            <person name="Kelkar Y.D."/>
            <person name="Chang C.H."/>
            <person name="Werren J.H."/>
        </authorList>
    </citation>
    <scope>NUCLEOTIDE SEQUENCE [LARGE SCALE GENOMIC DNA]</scope>
    <source>
        <strain evidence="2 3">Alberta</strain>
        <tissue evidence="2">Whole body</tissue>
    </source>
</reference>
<accession>A0A232EXM4</accession>
<dbReference type="Proteomes" id="UP000215335">
    <property type="component" value="Unassembled WGS sequence"/>
</dbReference>
<feature type="region of interest" description="Disordered" evidence="1">
    <location>
        <begin position="74"/>
        <end position="96"/>
    </location>
</feature>
<name>A0A232EXM4_9HYME</name>
<feature type="non-terminal residue" evidence="2">
    <location>
        <position position="1"/>
    </location>
</feature>
<evidence type="ECO:0000313" key="3">
    <source>
        <dbReference type="Proteomes" id="UP000215335"/>
    </source>
</evidence>
<dbReference type="EMBL" id="NNAY01001725">
    <property type="protein sequence ID" value="OXU23111.1"/>
    <property type="molecule type" value="Genomic_DNA"/>
</dbReference>
<dbReference type="OrthoDB" id="7526471at2759"/>
<proteinExistence type="predicted"/>
<gene>
    <name evidence="2" type="ORF">TSAR_006413</name>
</gene>
<keyword evidence="3" id="KW-1185">Reference proteome</keyword>
<sequence>SVFILCLQADVFLLGPVDKRLQSVRHRGKVVLPRVRLVQVPPRVPACNPGWYTSHRSGEFHRVDLVEHDERCPLRGQPAASSSDLHAHLPPAAAAA</sequence>
<evidence type="ECO:0000256" key="1">
    <source>
        <dbReference type="SAM" id="MobiDB-lite"/>
    </source>
</evidence>
<protein>
    <submittedName>
        <fullName evidence="2">Uncharacterized protein</fullName>
    </submittedName>
</protein>
<dbReference type="AlphaFoldDB" id="A0A232EXM4"/>
<evidence type="ECO:0000313" key="2">
    <source>
        <dbReference type="EMBL" id="OXU23111.1"/>
    </source>
</evidence>